<organism evidence="2 3">
    <name type="scientific">Portunus trituberculatus</name>
    <name type="common">Swimming crab</name>
    <name type="synonym">Neptunus trituberculatus</name>
    <dbReference type="NCBI Taxonomy" id="210409"/>
    <lineage>
        <taxon>Eukaryota</taxon>
        <taxon>Metazoa</taxon>
        <taxon>Ecdysozoa</taxon>
        <taxon>Arthropoda</taxon>
        <taxon>Crustacea</taxon>
        <taxon>Multicrustacea</taxon>
        <taxon>Malacostraca</taxon>
        <taxon>Eumalacostraca</taxon>
        <taxon>Eucarida</taxon>
        <taxon>Decapoda</taxon>
        <taxon>Pleocyemata</taxon>
        <taxon>Brachyura</taxon>
        <taxon>Eubrachyura</taxon>
        <taxon>Portunoidea</taxon>
        <taxon>Portunidae</taxon>
        <taxon>Portuninae</taxon>
        <taxon>Portunus</taxon>
    </lineage>
</organism>
<proteinExistence type="predicted"/>
<evidence type="ECO:0000313" key="2">
    <source>
        <dbReference type="EMBL" id="MPC83337.1"/>
    </source>
</evidence>
<accession>A0A5B7INZ7</accession>
<dbReference type="Proteomes" id="UP000324222">
    <property type="component" value="Unassembled WGS sequence"/>
</dbReference>
<comment type="caution">
    <text evidence="2">The sequence shown here is derived from an EMBL/GenBank/DDBJ whole genome shotgun (WGS) entry which is preliminary data.</text>
</comment>
<gene>
    <name evidence="2" type="ORF">E2C01_078045</name>
</gene>
<feature type="region of interest" description="Disordered" evidence="1">
    <location>
        <begin position="1"/>
        <end position="29"/>
    </location>
</feature>
<name>A0A5B7INZ7_PORTR</name>
<reference evidence="2 3" key="1">
    <citation type="submission" date="2019-05" db="EMBL/GenBank/DDBJ databases">
        <title>Another draft genome of Portunus trituberculatus and its Hox gene families provides insights of decapod evolution.</title>
        <authorList>
            <person name="Jeong J.-H."/>
            <person name="Song I."/>
            <person name="Kim S."/>
            <person name="Choi T."/>
            <person name="Kim D."/>
            <person name="Ryu S."/>
            <person name="Kim W."/>
        </authorList>
    </citation>
    <scope>NUCLEOTIDE SEQUENCE [LARGE SCALE GENOMIC DNA]</scope>
    <source>
        <tissue evidence="2">Muscle</tissue>
    </source>
</reference>
<protein>
    <submittedName>
        <fullName evidence="2">Uncharacterized protein</fullName>
    </submittedName>
</protein>
<evidence type="ECO:0000313" key="3">
    <source>
        <dbReference type="Proteomes" id="UP000324222"/>
    </source>
</evidence>
<dbReference type="EMBL" id="VSRR010062257">
    <property type="protein sequence ID" value="MPC83337.1"/>
    <property type="molecule type" value="Genomic_DNA"/>
</dbReference>
<sequence>MRLRDDQMKEAAPSIQATSESSGWGRGSGVGLVDLCTRKSRLAELLHSCGCDYVEVVEAVEEVEEGVSSHCTVFSTSSPQPPC</sequence>
<dbReference type="AlphaFoldDB" id="A0A5B7INZ7"/>
<evidence type="ECO:0000256" key="1">
    <source>
        <dbReference type="SAM" id="MobiDB-lite"/>
    </source>
</evidence>
<keyword evidence="3" id="KW-1185">Reference proteome</keyword>